<feature type="domain" description="Arginosuccinate synthase-like N-terminal" evidence="5">
    <location>
        <begin position="18"/>
        <end position="73"/>
    </location>
</feature>
<comment type="pathway">
    <text evidence="1">Nitrogen metabolism; urea cycle; (N(omega)-L-arginino)succinate from L-aspartate and L-citrulline: step 1/1.</text>
</comment>
<dbReference type="GO" id="GO:0004055">
    <property type="term" value="F:argininosuccinate synthase activity"/>
    <property type="evidence" value="ECO:0007669"/>
    <property type="project" value="InterPro"/>
</dbReference>
<dbReference type="PANTHER" id="PTHR11587:SF2">
    <property type="entry name" value="ARGININOSUCCINATE SYNTHASE"/>
    <property type="match status" value="1"/>
</dbReference>
<keyword evidence="3" id="KW-0547">Nucleotide-binding</keyword>
<protein>
    <recommendedName>
        <fullName evidence="5">Arginosuccinate synthase-like N-terminal domain-containing protein</fullName>
    </recommendedName>
</protein>
<dbReference type="GO" id="GO:0000053">
    <property type="term" value="P:argininosuccinate metabolic process"/>
    <property type="evidence" value="ECO:0007669"/>
    <property type="project" value="TreeGrafter"/>
</dbReference>
<dbReference type="InterPro" id="IPR014729">
    <property type="entry name" value="Rossmann-like_a/b/a_fold"/>
</dbReference>
<dbReference type="InterPro" id="IPR001518">
    <property type="entry name" value="Arginosuc_synth"/>
</dbReference>
<sequence length="92" mass="10091">MAEPPCKKPNKDGEPQIVVLAYSGGLDTSCILLWLIEQGYDVIAYTADVGQDDDFEEIRTKALKVGAKKACFITSLSACFFLRSAKVKSCIR</sequence>
<dbReference type="OrthoDB" id="1688907at2759"/>
<evidence type="ECO:0000256" key="4">
    <source>
        <dbReference type="ARBA" id="ARBA00022840"/>
    </source>
</evidence>
<dbReference type="AlphaFoldDB" id="A0A913Z3M2"/>
<evidence type="ECO:0000256" key="1">
    <source>
        <dbReference type="ARBA" id="ARBA00005154"/>
    </source>
</evidence>
<dbReference type="GO" id="GO:0000050">
    <property type="term" value="P:urea cycle"/>
    <property type="evidence" value="ECO:0007669"/>
    <property type="project" value="TreeGrafter"/>
</dbReference>
<dbReference type="Proteomes" id="UP000887568">
    <property type="component" value="Unplaced"/>
</dbReference>
<dbReference type="InterPro" id="IPR018223">
    <property type="entry name" value="Arginosuc_synth_CS"/>
</dbReference>
<evidence type="ECO:0000259" key="5">
    <source>
        <dbReference type="Pfam" id="PF00764"/>
    </source>
</evidence>
<organism evidence="6 7">
    <name type="scientific">Patiria miniata</name>
    <name type="common">Bat star</name>
    <name type="synonym">Asterina miniata</name>
    <dbReference type="NCBI Taxonomy" id="46514"/>
    <lineage>
        <taxon>Eukaryota</taxon>
        <taxon>Metazoa</taxon>
        <taxon>Echinodermata</taxon>
        <taxon>Eleutherozoa</taxon>
        <taxon>Asterozoa</taxon>
        <taxon>Asteroidea</taxon>
        <taxon>Valvatacea</taxon>
        <taxon>Valvatida</taxon>
        <taxon>Asterinidae</taxon>
        <taxon>Patiria</taxon>
    </lineage>
</organism>
<evidence type="ECO:0000256" key="3">
    <source>
        <dbReference type="ARBA" id="ARBA00022741"/>
    </source>
</evidence>
<evidence type="ECO:0000313" key="7">
    <source>
        <dbReference type="Proteomes" id="UP000887568"/>
    </source>
</evidence>
<name>A0A913Z3M2_PATMI</name>
<dbReference type="SUPFAM" id="SSF52402">
    <property type="entry name" value="Adenine nucleotide alpha hydrolases-like"/>
    <property type="match status" value="1"/>
</dbReference>
<evidence type="ECO:0000256" key="2">
    <source>
        <dbReference type="ARBA" id="ARBA00022598"/>
    </source>
</evidence>
<dbReference type="GeneID" id="119720693"/>
<keyword evidence="2" id="KW-0436">Ligase</keyword>
<accession>A0A913Z3M2</accession>
<dbReference type="Gene3D" id="3.40.50.620">
    <property type="entry name" value="HUPs"/>
    <property type="match status" value="1"/>
</dbReference>
<dbReference type="PROSITE" id="PS00564">
    <property type="entry name" value="ARGININOSUCCIN_SYN_1"/>
    <property type="match status" value="1"/>
</dbReference>
<dbReference type="GO" id="GO:0005524">
    <property type="term" value="F:ATP binding"/>
    <property type="evidence" value="ECO:0007669"/>
    <property type="project" value="UniProtKB-KW"/>
</dbReference>
<keyword evidence="4" id="KW-0067">ATP-binding</keyword>
<dbReference type="InterPro" id="IPR048267">
    <property type="entry name" value="Arginosuc_syn_N"/>
</dbReference>
<keyword evidence="7" id="KW-1185">Reference proteome</keyword>
<dbReference type="GO" id="GO:0005737">
    <property type="term" value="C:cytoplasm"/>
    <property type="evidence" value="ECO:0007669"/>
    <property type="project" value="TreeGrafter"/>
</dbReference>
<dbReference type="EnsemblMetazoa" id="XM_038190500.1">
    <property type="protein sequence ID" value="XP_038046428.1"/>
    <property type="gene ID" value="LOC119720693"/>
</dbReference>
<evidence type="ECO:0000313" key="6">
    <source>
        <dbReference type="EnsemblMetazoa" id="XP_038046428.1"/>
    </source>
</evidence>
<dbReference type="RefSeq" id="XP_038046428.1">
    <property type="nucleotide sequence ID" value="XM_038190500.1"/>
</dbReference>
<reference evidence="6" key="1">
    <citation type="submission" date="2022-11" db="UniProtKB">
        <authorList>
            <consortium name="EnsemblMetazoa"/>
        </authorList>
    </citation>
    <scope>IDENTIFICATION</scope>
</reference>
<dbReference type="GO" id="GO:0006526">
    <property type="term" value="P:L-arginine biosynthetic process"/>
    <property type="evidence" value="ECO:0007669"/>
    <property type="project" value="InterPro"/>
</dbReference>
<dbReference type="PANTHER" id="PTHR11587">
    <property type="entry name" value="ARGININOSUCCINATE SYNTHASE"/>
    <property type="match status" value="1"/>
</dbReference>
<proteinExistence type="predicted"/>
<dbReference type="Pfam" id="PF00764">
    <property type="entry name" value="Arginosuc_synth"/>
    <property type="match status" value="1"/>
</dbReference>